<dbReference type="RefSeq" id="WP_404614475.1">
    <property type="nucleotide sequence ID" value="NZ_JADIKK010000008.1"/>
</dbReference>
<dbReference type="InterPro" id="IPR010917">
    <property type="entry name" value="TonB_rcpt_CS"/>
</dbReference>
<gene>
    <name evidence="10" type="ORF">ISP25_13060</name>
</gene>
<evidence type="ECO:0000256" key="6">
    <source>
        <dbReference type="RuleBase" id="RU003357"/>
    </source>
</evidence>
<keyword evidence="3 6" id="KW-0798">TonB box</keyword>
<feature type="signal peptide" evidence="7">
    <location>
        <begin position="1"/>
        <end position="24"/>
    </location>
</feature>
<dbReference type="InterPro" id="IPR012910">
    <property type="entry name" value="Plug_dom"/>
</dbReference>
<evidence type="ECO:0000256" key="7">
    <source>
        <dbReference type="SAM" id="SignalP"/>
    </source>
</evidence>
<name>A0ABW8J704_9GAMM</name>
<evidence type="ECO:0000256" key="3">
    <source>
        <dbReference type="ARBA" id="ARBA00023077"/>
    </source>
</evidence>
<dbReference type="SUPFAM" id="SSF56935">
    <property type="entry name" value="Porins"/>
    <property type="match status" value="1"/>
</dbReference>
<dbReference type="InterPro" id="IPR036942">
    <property type="entry name" value="Beta-barrel_TonB_sf"/>
</dbReference>
<evidence type="ECO:0000256" key="5">
    <source>
        <dbReference type="ARBA" id="ARBA00023237"/>
    </source>
</evidence>
<feature type="domain" description="TonB-dependent receptor-like beta-barrel" evidence="8">
    <location>
        <begin position="427"/>
        <end position="941"/>
    </location>
</feature>
<dbReference type="Gene3D" id="2.170.130.10">
    <property type="entry name" value="TonB-dependent receptor, plug domain"/>
    <property type="match status" value="1"/>
</dbReference>
<dbReference type="InterPro" id="IPR000531">
    <property type="entry name" value="Beta-barrel_TonB"/>
</dbReference>
<accession>A0ABW8J704</accession>
<evidence type="ECO:0000256" key="1">
    <source>
        <dbReference type="ARBA" id="ARBA00004442"/>
    </source>
</evidence>
<feature type="chain" id="PRO_5047346091" evidence="7">
    <location>
        <begin position="25"/>
        <end position="981"/>
    </location>
</feature>
<proteinExistence type="inferred from homology"/>
<reference evidence="10 11" key="1">
    <citation type="submission" date="2020-10" db="EMBL/GenBank/DDBJ databases">
        <title>Phylogeny of dyella-like bacteria.</title>
        <authorList>
            <person name="Fu J."/>
        </authorList>
    </citation>
    <scope>NUCLEOTIDE SEQUENCE [LARGE SCALE GENOMIC DNA]</scope>
    <source>
        <strain evidence="10 11">KACC 19113</strain>
    </source>
</reference>
<evidence type="ECO:0000259" key="8">
    <source>
        <dbReference type="Pfam" id="PF00593"/>
    </source>
</evidence>
<keyword evidence="4 6" id="KW-0472">Membrane</keyword>
<keyword evidence="10" id="KW-0675">Receptor</keyword>
<dbReference type="InterPro" id="IPR037066">
    <property type="entry name" value="Plug_dom_sf"/>
</dbReference>
<dbReference type="PANTHER" id="PTHR40980">
    <property type="entry name" value="PLUG DOMAIN-CONTAINING PROTEIN"/>
    <property type="match status" value="1"/>
</dbReference>
<comment type="caution">
    <text evidence="10">The sequence shown here is derived from an EMBL/GenBank/DDBJ whole genome shotgun (WGS) entry which is preliminary data.</text>
</comment>
<keyword evidence="11" id="KW-1185">Reference proteome</keyword>
<dbReference type="Pfam" id="PF07715">
    <property type="entry name" value="Plug"/>
    <property type="match status" value="1"/>
</dbReference>
<dbReference type="Gene3D" id="2.40.170.20">
    <property type="entry name" value="TonB-dependent receptor, beta-barrel domain"/>
    <property type="match status" value="1"/>
</dbReference>
<evidence type="ECO:0000256" key="2">
    <source>
        <dbReference type="ARBA" id="ARBA00022729"/>
    </source>
</evidence>
<sequence length="981" mass="105947">MNHRKTLLAASIVAGLCLSVGAYAQDSTQNTNTGSTGSTANAGKPDKVKQLSTVTVTGIRNSEALSLDTKQAADSHVEVVSATDIGKLPAKNVADTIAQLPGVNISDAAGAEGGFDEADRASLRGSAPSLTLTTVDGHNIGSGDWFITGGGGTRSVSYAMLPSEIVSQVVVHKTSEASLLEGGAAGTIDIITRKPLEFSKPFTAEASVGGVYSSLPSSTKPQFNGLVNWKNDDSSFGVLAQVFYEDRELQRDGQEMLGYSYIPTGSAAAKQLGLPNNASGSTGVFYPNLPGSALFTQERKRKGASIDLEWKPVDNLTINLDGFYSHLNATDYNRNYMLRLRDRVPTSTLSNYTIDGNVLSSATLAGAPGLSQGIYDMISRPDESESSQYVTLDAAWQATQNLNFKFQLGTTKGTGNTPVQDIMEMDTGYGASSSYSMNGLSSPMGVSLGGNNGTYNPATVGLDWIFGDQGIHVVDKENWFQADGEFDFDDAGALSSLQFGVRDSRHTHNSLFAISQGPNWASAINFTPNSTLWPASTQSYTNPLSSGLGSVWYWTPSQLAQLDSTYADRASYGPASRFYPNDIYQMTETNKAAYFQVNFAGTNWSGNAGVRMVGTDENIGYTAGSAQQADVIGPYCNSPWYPCDATTGTGGWYWNFYKAHYTKALPSFNLKYNLNSDGSLIARFAASQTLTRQDYGQLAGFLTLSDPEKAGSMGAGLGPNPELKPLISTNFDASLEWYFAPRGLLSASVYQMDLNNYYDYGTVTRTYLNSYLTFNKTNNPSGAPIFSQYLISQPVNVDGTLKGVELNWVQPIGDHYGTQVSYTYANGHSSGGTYLYNADGTFANNVAAGSRPLYGTSRDTVNLSAFYEDKQWNARINYTYRSSFYDGMMPVQAGTLSNAVTGQSNTMPLLPYYQAGTGYLSFSLGYTLNDNVSFSFDAMNLNNPKLRYYDYGYQAGLGFGKVPEAFYQNGRQYYLTANFKF</sequence>
<keyword evidence="2 7" id="KW-0732">Signal</keyword>
<dbReference type="Proteomes" id="UP001620339">
    <property type="component" value="Unassembled WGS sequence"/>
</dbReference>
<dbReference type="InterPro" id="IPR010104">
    <property type="entry name" value="TonB_rcpt_bac"/>
</dbReference>
<evidence type="ECO:0000256" key="4">
    <source>
        <dbReference type="ARBA" id="ARBA00023136"/>
    </source>
</evidence>
<comment type="subcellular location">
    <subcellularLocation>
        <location evidence="1 6">Cell outer membrane</location>
    </subcellularLocation>
</comment>
<evidence type="ECO:0000313" key="10">
    <source>
        <dbReference type="EMBL" id="MFK2878003.1"/>
    </source>
</evidence>
<dbReference type="Pfam" id="PF00593">
    <property type="entry name" value="TonB_dep_Rec_b-barrel"/>
    <property type="match status" value="1"/>
</dbReference>
<dbReference type="PANTHER" id="PTHR40980:SF3">
    <property type="entry name" value="TONB-DEPENDENT RECEPTOR-LIKE BETA-BARREL DOMAIN-CONTAINING PROTEIN"/>
    <property type="match status" value="1"/>
</dbReference>
<evidence type="ECO:0000259" key="9">
    <source>
        <dbReference type="Pfam" id="PF07715"/>
    </source>
</evidence>
<dbReference type="EMBL" id="JADIKK010000008">
    <property type="protein sequence ID" value="MFK2878003.1"/>
    <property type="molecule type" value="Genomic_DNA"/>
</dbReference>
<comment type="similarity">
    <text evidence="6">Belongs to the TonB-dependent receptor family.</text>
</comment>
<dbReference type="PROSITE" id="PS01156">
    <property type="entry name" value="TONB_DEPENDENT_REC_2"/>
    <property type="match status" value="1"/>
</dbReference>
<evidence type="ECO:0000313" key="11">
    <source>
        <dbReference type="Proteomes" id="UP001620339"/>
    </source>
</evidence>
<organism evidence="10 11">
    <name type="scientific">Rhodanobacter hydrolyticus</name>
    <dbReference type="NCBI Taxonomy" id="2250595"/>
    <lineage>
        <taxon>Bacteria</taxon>
        <taxon>Pseudomonadati</taxon>
        <taxon>Pseudomonadota</taxon>
        <taxon>Gammaproteobacteria</taxon>
        <taxon>Lysobacterales</taxon>
        <taxon>Rhodanobacteraceae</taxon>
        <taxon>Rhodanobacter</taxon>
    </lineage>
</organism>
<keyword evidence="5" id="KW-0998">Cell outer membrane</keyword>
<protein>
    <submittedName>
        <fullName evidence="10">TonB-dependent receptor</fullName>
    </submittedName>
</protein>
<dbReference type="NCBIfam" id="TIGR01782">
    <property type="entry name" value="TonB-Xanth-Caul"/>
    <property type="match status" value="1"/>
</dbReference>
<feature type="domain" description="TonB-dependent receptor plug" evidence="9">
    <location>
        <begin position="70"/>
        <end position="186"/>
    </location>
</feature>